<keyword evidence="3" id="KW-1185">Reference proteome</keyword>
<protein>
    <submittedName>
        <fullName evidence="2">Uncharacterized protein</fullName>
    </submittedName>
</protein>
<dbReference type="EMBL" id="JAEAOA010002109">
    <property type="protein sequence ID" value="KAK3606573.1"/>
    <property type="molecule type" value="Genomic_DNA"/>
</dbReference>
<feature type="non-terminal residue" evidence="2">
    <location>
        <position position="1"/>
    </location>
</feature>
<dbReference type="Gene3D" id="1.10.1450.10">
    <property type="entry name" value="Tetraspanin"/>
    <property type="match status" value="1"/>
</dbReference>
<accession>A0AAE0TAS0</accession>
<feature type="signal peptide" evidence="1">
    <location>
        <begin position="1"/>
        <end position="17"/>
    </location>
</feature>
<dbReference type="GO" id="GO:0016020">
    <property type="term" value="C:membrane"/>
    <property type="evidence" value="ECO:0007669"/>
    <property type="project" value="InterPro"/>
</dbReference>
<reference evidence="2" key="1">
    <citation type="journal article" date="2021" name="Genome Biol. Evol.">
        <title>A High-Quality Reference Genome for a Parasitic Bivalve with Doubly Uniparental Inheritance (Bivalvia: Unionida).</title>
        <authorList>
            <person name="Smith C.H."/>
        </authorList>
    </citation>
    <scope>NUCLEOTIDE SEQUENCE</scope>
    <source>
        <strain evidence="2">CHS0354</strain>
    </source>
</reference>
<feature type="chain" id="PRO_5041922869" evidence="1">
    <location>
        <begin position="18"/>
        <end position="205"/>
    </location>
</feature>
<reference evidence="2" key="2">
    <citation type="journal article" date="2021" name="Genome Biol. Evol.">
        <title>Developing a high-quality reference genome for a parasitic bivalve with doubly uniparental inheritance (Bivalvia: Unionida).</title>
        <authorList>
            <person name="Smith C.H."/>
        </authorList>
    </citation>
    <scope>NUCLEOTIDE SEQUENCE</scope>
    <source>
        <strain evidence="2">CHS0354</strain>
        <tissue evidence="2">Mantle</tissue>
    </source>
</reference>
<organism evidence="2 3">
    <name type="scientific">Potamilus streckersoni</name>
    <dbReference type="NCBI Taxonomy" id="2493646"/>
    <lineage>
        <taxon>Eukaryota</taxon>
        <taxon>Metazoa</taxon>
        <taxon>Spiralia</taxon>
        <taxon>Lophotrochozoa</taxon>
        <taxon>Mollusca</taxon>
        <taxon>Bivalvia</taxon>
        <taxon>Autobranchia</taxon>
        <taxon>Heteroconchia</taxon>
        <taxon>Palaeoheterodonta</taxon>
        <taxon>Unionida</taxon>
        <taxon>Unionoidea</taxon>
        <taxon>Unionidae</taxon>
        <taxon>Ambleminae</taxon>
        <taxon>Lampsilini</taxon>
        <taxon>Potamilus</taxon>
    </lineage>
</organism>
<comment type="caution">
    <text evidence="2">The sequence shown here is derived from an EMBL/GenBank/DDBJ whole genome shotgun (WGS) entry which is preliminary data.</text>
</comment>
<evidence type="ECO:0000256" key="1">
    <source>
        <dbReference type="SAM" id="SignalP"/>
    </source>
</evidence>
<dbReference type="InterPro" id="IPR008952">
    <property type="entry name" value="Tetraspanin_EC2_sf"/>
</dbReference>
<name>A0AAE0TAS0_9BIVA</name>
<proteinExistence type="predicted"/>
<gene>
    <name evidence="2" type="ORF">CHS0354_036030</name>
</gene>
<sequence length="205" mass="23277">YLSILMLISVLKVVAFGFSCQLLNGAVRMKNSEFEDLLKKFDGTGATDTYSKGWNALFITFDCCGASDVRINQNPFRDYPTKWWTNSLRNFDQIPYSCCQEATLDNFFNKTYTDCSLFFHNYQRTLIIAIVCLITFFCSSTQKGFKKCQVDPYTDNVFGSRSALVDTKTGFQFKSGVIRGKSVLVIQDLEDSSVEMPANTRFNGK</sequence>
<dbReference type="Proteomes" id="UP001195483">
    <property type="component" value="Unassembled WGS sequence"/>
</dbReference>
<dbReference type="AlphaFoldDB" id="A0AAE0TAS0"/>
<keyword evidence="1" id="KW-0732">Signal</keyword>
<evidence type="ECO:0000313" key="3">
    <source>
        <dbReference type="Proteomes" id="UP001195483"/>
    </source>
</evidence>
<reference evidence="2" key="3">
    <citation type="submission" date="2023-05" db="EMBL/GenBank/DDBJ databases">
        <authorList>
            <person name="Smith C.H."/>
        </authorList>
    </citation>
    <scope>NUCLEOTIDE SEQUENCE</scope>
    <source>
        <strain evidence="2">CHS0354</strain>
        <tissue evidence="2">Mantle</tissue>
    </source>
</reference>
<evidence type="ECO:0000313" key="2">
    <source>
        <dbReference type="EMBL" id="KAK3606573.1"/>
    </source>
</evidence>